<keyword evidence="5" id="KW-0732">Signal</keyword>
<dbReference type="InterPro" id="IPR009056">
    <property type="entry name" value="Cyt_c-like_dom"/>
</dbReference>
<dbReference type="PROSITE" id="PS51007">
    <property type="entry name" value="CYTC"/>
    <property type="match status" value="2"/>
</dbReference>
<dbReference type="InterPro" id="IPR050597">
    <property type="entry name" value="Cytochrome_c_Oxidase_Subunit"/>
</dbReference>
<dbReference type="EMBL" id="JBHTBD010000005">
    <property type="protein sequence ID" value="MFC7295777.1"/>
    <property type="molecule type" value="Genomic_DNA"/>
</dbReference>
<dbReference type="PANTHER" id="PTHR33751:SF11">
    <property type="entry name" value="BLL4483 PROTEIN"/>
    <property type="match status" value="1"/>
</dbReference>
<keyword evidence="1 4" id="KW-0349">Heme</keyword>
<feature type="signal peptide" evidence="5">
    <location>
        <begin position="1"/>
        <end position="23"/>
    </location>
</feature>
<comment type="caution">
    <text evidence="7">The sequence shown here is derived from an EMBL/GenBank/DDBJ whole genome shotgun (WGS) entry which is preliminary data.</text>
</comment>
<keyword evidence="3 4" id="KW-0408">Iron</keyword>
<dbReference type="PANTHER" id="PTHR33751">
    <property type="entry name" value="CBB3-TYPE CYTOCHROME C OXIDASE SUBUNIT FIXP"/>
    <property type="match status" value="1"/>
</dbReference>
<gene>
    <name evidence="7" type="ORF">ACFQQA_13700</name>
</gene>
<evidence type="ECO:0000256" key="1">
    <source>
        <dbReference type="ARBA" id="ARBA00022617"/>
    </source>
</evidence>
<sequence length="216" mass="23350">MRLKSQFITALTILLISITSAHGIEGDAKAGEQTASLCVACHQADGSGMNIPGGESWPRLAGLDARYLYKQLVDVQAGTRTSPTMMPFVNMLDEQQMKNVSLYYSQLEPTQAAGGEDATDRQLALGEKLATEGDWDRYIVPCSSCHGPGNLGAGEHFPAIAGQHAGYIAAQLRAWQSGKRDNDPQHLMLAIAERMNDEDINAVAKWLSLQPAKPAR</sequence>
<organism evidence="7 8">
    <name type="scientific">Marinobacter aromaticivorans</name>
    <dbReference type="NCBI Taxonomy" id="1494078"/>
    <lineage>
        <taxon>Bacteria</taxon>
        <taxon>Pseudomonadati</taxon>
        <taxon>Pseudomonadota</taxon>
        <taxon>Gammaproteobacteria</taxon>
        <taxon>Pseudomonadales</taxon>
        <taxon>Marinobacteraceae</taxon>
        <taxon>Marinobacter</taxon>
    </lineage>
</organism>
<dbReference type="InterPro" id="IPR036909">
    <property type="entry name" value="Cyt_c-like_dom_sf"/>
</dbReference>
<evidence type="ECO:0000256" key="3">
    <source>
        <dbReference type="ARBA" id="ARBA00023004"/>
    </source>
</evidence>
<dbReference type="InterPro" id="IPR024167">
    <property type="entry name" value="Cytochrome_c4-like"/>
</dbReference>
<feature type="domain" description="Cytochrome c" evidence="6">
    <location>
        <begin position="121"/>
        <end position="211"/>
    </location>
</feature>
<protein>
    <submittedName>
        <fullName evidence="7">C-type cytochrome</fullName>
    </submittedName>
</protein>
<evidence type="ECO:0000313" key="7">
    <source>
        <dbReference type="EMBL" id="MFC7295777.1"/>
    </source>
</evidence>
<dbReference type="Pfam" id="PF00034">
    <property type="entry name" value="Cytochrom_C"/>
    <property type="match status" value="2"/>
</dbReference>
<dbReference type="Gene3D" id="1.10.760.10">
    <property type="entry name" value="Cytochrome c-like domain"/>
    <property type="match status" value="2"/>
</dbReference>
<proteinExistence type="predicted"/>
<dbReference type="RefSeq" id="WP_100688750.1">
    <property type="nucleotide sequence ID" value="NZ_JBHTBD010000005.1"/>
</dbReference>
<evidence type="ECO:0000259" key="6">
    <source>
        <dbReference type="PROSITE" id="PS51007"/>
    </source>
</evidence>
<reference evidence="8" key="1">
    <citation type="journal article" date="2019" name="Int. J. Syst. Evol. Microbiol.">
        <title>The Global Catalogue of Microorganisms (GCM) 10K type strain sequencing project: providing services to taxonomists for standard genome sequencing and annotation.</title>
        <authorList>
            <consortium name="The Broad Institute Genomics Platform"/>
            <consortium name="The Broad Institute Genome Sequencing Center for Infectious Disease"/>
            <person name="Wu L."/>
            <person name="Ma J."/>
        </authorList>
    </citation>
    <scope>NUCLEOTIDE SEQUENCE [LARGE SCALE GENOMIC DNA]</scope>
    <source>
        <strain evidence="8">CCUG 60559</strain>
    </source>
</reference>
<dbReference type="PIRSF" id="PIRSF000005">
    <property type="entry name" value="Cytochrome_c4"/>
    <property type="match status" value="1"/>
</dbReference>
<evidence type="ECO:0000256" key="5">
    <source>
        <dbReference type="SAM" id="SignalP"/>
    </source>
</evidence>
<keyword evidence="8" id="KW-1185">Reference proteome</keyword>
<evidence type="ECO:0000256" key="4">
    <source>
        <dbReference type="PROSITE-ProRule" id="PRU00433"/>
    </source>
</evidence>
<feature type="domain" description="Cytochrome c" evidence="6">
    <location>
        <begin position="26"/>
        <end position="108"/>
    </location>
</feature>
<dbReference type="Proteomes" id="UP001596506">
    <property type="component" value="Unassembled WGS sequence"/>
</dbReference>
<evidence type="ECO:0000313" key="8">
    <source>
        <dbReference type="Proteomes" id="UP001596506"/>
    </source>
</evidence>
<evidence type="ECO:0000256" key="2">
    <source>
        <dbReference type="ARBA" id="ARBA00022723"/>
    </source>
</evidence>
<keyword evidence="2 4" id="KW-0479">Metal-binding</keyword>
<dbReference type="SUPFAM" id="SSF46626">
    <property type="entry name" value="Cytochrome c"/>
    <property type="match status" value="2"/>
</dbReference>
<feature type="chain" id="PRO_5046596766" evidence="5">
    <location>
        <begin position="24"/>
        <end position="216"/>
    </location>
</feature>
<accession>A0ABW2IXG2</accession>
<name>A0ABW2IXG2_9GAMM</name>